<evidence type="ECO:0000256" key="1">
    <source>
        <dbReference type="ARBA" id="ARBA00006484"/>
    </source>
</evidence>
<evidence type="ECO:0000313" key="4">
    <source>
        <dbReference type="Proteomes" id="UP000290365"/>
    </source>
</evidence>
<proteinExistence type="inferred from homology"/>
<dbReference type="RefSeq" id="WP_129886425.1">
    <property type="nucleotide sequence ID" value="NZ_CP035758.1"/>
</dbReference>
<evidence type="ECO:0000313" key="3">
    <source>
        <dbReference type="EMBL" id="QBD75828.1"/>
    </source>
</evidence>
<dbReference type="Proteomes" id="UP000290365">
    <property type="component" value="Chromosome"/>
</dbReference>
<dbReference type="InterPro" id="IPR002347">
    <property type="entry name" value="SDR_fam"/>
</dbReference>
<protein>
    <submittedName>
        <fullName evidence="3">SDR family oxidoreductase</fullName>
    </submittedName>
</protein>
<dbReference type="GO" id="GO:0016491">
    <property type="term" value="F:oxidoreductase activity"/>
    <property type="evidence" value="ECO:0007669"/>
    <property type="project" value="UniProtKB-KW"/>
</dbReference>
<dbReference type="OrthoDB" id="154414at2"/>
<reference evidence="3 4" key="1">
    <citation type="submission" date="2019-01" db="EMBL/GenBank/DDBJ databases">
        <title>Ktedonosporobacter rubrisoli SCAWS-G2.</title>
        <authorList>
            <person name="Huang Y."/>
            <person name="Yan B."/>
        </authorList>
    </citation>
    <scope>NUCLEOTIDE SEQUENCE [LARGE SCALE GENOMIC DNA]</scope>
    <source>
        <strain evidence="3 4">SCAWS-G2</strain>
    </source>
</reference>
<dbReference type="KEGG" id="kbs:EPA93_07335"/>
<comment type="similarity">
    <text evidence="1">Belongs to the short-chain dehydrogenases/reductases (SDR) family.</text>
</comment>
<keyword evidence="2" id="KW-0560">Oxidoreductase</keyword>
<organism evidence="3 4">
    <name type="scientific">Ktedonosporobacter rubrisoli</name>
    <dbReference type="NCBI Taxonomy" id="2509675"/>
    <lineage>
        <taxon>Bacteria</taxon>
        <taxon>Bacillati</taxon>
        <taxon>Chloroflexota</taxon>
        <taxon>Ktedonobacteria</taxon>
        <taxon>Ktedonobacterales</taxon>
        <taxon>Ktedonosporobacteraceae</taxon>
        <taxon>Ktedonosporobacter</taxon>
    </lineage>
</organism>
<dbReference type="AlphaFoldDB" id="A0A4P6JKW8"/>
<sequence length="277" mass="29019">MGEIASPKQAQGPRSQLLQGHVALITGASRGIGAATARLFAQHGAAVGVNYNASAARAQEVVASIKAHGGRAIAVQASVDDAQQIEAMVRQVEQELGPLDTLVMNAIAGNRTLDTSNEERSQALFVPFLESNWQLYQQMVLRTLAGVYLPARIVAPLMVERKRGNLIAVSSLAARTTSERSSALASGKAGIDALMKVLARELGPHGVRVNVVAPGAVETEASAPIIQGRKEIISQSLPLRRIAQPEDIAGAILLLALDEAGYLTGNYLSAGGGSYMP</sequence>
<evidence type="ECO:0000256" key="2">
    <source>
        <dbReference type="ARBA" id="ARBA00023002"/>
    </source>
</evidence>
<gene>
    <name evidence="3" type="ORF">EPA93_07335</name>
</gene>
<dbReference type="PANTHER" id="PTHR42879">
    <property type="entry name" value="3-OXOACYL-(ACYL-CARRIER-PROTEIN) REDUCTASE"/>
    <property type="match status" value="1"/>
</dbReference>
<dbReference type="PANTHER" id="PTHR42879:SF2">
    <property type="entry name" value="3-OXOACYL-[ACYL-CARRIER-PROTEIN] REDUCTASE FABG"/>
    <property type="match status" value="1"/>
</dbReference>
<dbReference type="PRINTS" id="PR00081">
    <property type="entry name" value="GDHRDH"/>
</dbReference>
<dbReference type="Pfam" id="PF13561">
    <property type="entry name" value="adh_short_C2"/>
    <property type="match status" value="1"/>
</dbReference>
<dbReference type="SUPFAM" id="SSF51735">
    <property type="entry name" value="NAD(P)-binding Rossmann-fold domains"/>
    <property type="match status" value="1"/>
</dbReference>
<name>A0A4P6JKW8_KTERU</name>
<dbReference type="EMBL" id="CP035758">
    <property type="protein sequence ID" value="QBD75828.1"/>
    <property type="molecule type" value="Genomic_DNA"/>
</dbReference>
<keyword evidence="4" id="KW-1185">Reference proteome</keyword>
<accession>A0A4P6JKW8</accession>
<dbReference type="FunFam" id="3.40.50.720:FF:000173">
    <property type="entry name" value="3-oxoacyl-[acyl-carrier protein] reductase"/>
    <property type="match status" value="1"/>
</dbReference>
<dbReference type="InterPro" id="IPR036291">
    <property type="entry name" value="NAD(P)-bd_dom_sf"/>
</dbReference>
<dbReference type="Gene3D" id="3.40.50.720">
    <property type="entry name" value="NAD(P)-binding Rossmann-like Domain"/>
    <property type="match status" value="1"/>
</dbReference>
<dbReference type="InterPro" id="IPR050259">
    <property type="entry name" value="SDR"/>
</dbReference>